<evidence type="ECO:0000256" key="6">
    <source>
        <dbReference type="ARBA" id="ARBA00022786"/>
    </source>
</evidence>
<evidence type="ECO:0000256" key="2">
    <source>
        <dbReference type="ARBA" id="ARBA00022679"/>
    </source>
</evidence>
<dbReference type="Pfam" id="PF12906">
    <property type="entry name" value="RINGv"/>
    <property type="match status" value="1"/>
</dbReference>
<keyword evidence="2" id="KW-0808">Transferase</keyword>
<reference evidence="14" key="1">
    <citation type="submission" date="2019-11" db="UniProtKB">
        <authorList>
            <consortium name="WormBaseParasite"/>
        </authorList>
    </citation>
    <scope>IDENTIFICATION</scope>
</reference>
<dbReference type="GO" id="GO:0016567">
    <property type="term" value="P:protein ubiquitination"/>
    <property type="evidence" value="ECO:0007669"/>
    <property type="project" value="TreeGrafter"/>
</dbReference>
<evidence type="ECO:0000256" key="10">
    <source>
        <dbReference type="PROSITE-ProRule" id="PRU00175"/>
    </source>
</evidence>
<evidence type="ECO:0000256" key="3">
    <source>
        <dbReference type="ARBA" id="ARBA00022692"/>
    </source>
</evidence>
<keyword evidence="5 10" id="KW-0863">Zinc-finger</keyword>
<feature type="transmembrane region" description="Helical" evidence="11">
    <location>
        <begin position="293"/>
        <end position="313"/>
    </location>
</feature>
<evidence type="ECO:0000256" key="4">
    <source>
        <dbReference type="ARBA" id="ARBA00022723"/>
    </source>
</evidence>
<dbReference type="GO" id="GO:0016020">
    <property type="term" value="C:membrane"/>
    <property type="evidence" value="ECO:0007669"/>
    <property type="project" value="UniProtKB-SubCell"/>
</dbReference>
<dbReference type="InterPro" id="IPR011016">
    <property type="entry name" value="Znf_RING-CH"/>
</dbReference>
<evidence type="ECO:0000256" key="9">
    <source>
        <dbReference type="ARBA" id="ARBA00023136"/>
    </source>
</evidence>
<dbReference type="InterPro" id="IPR013083">
    <property type="entry name" value="Znf_RING/FYVE/PHD"/>
</dbReference>
<comment type="subcellular location">
    <subcellularLocation>
        <location evidence="1">Membrane</location>
        <topology evidence="1">Multi-pass membrane protein</topology>
    </subcellularLocation>
</comment>
<keyword evidence="4" id="KW-0479">Metal-binding</keyword>
<dbReference type="PANTHER" id="PTHR46065">
    <property type="entry name" value="E3 UBIQUITIN-PROTEIN LIGASE MARCH 2/3 FAMILY MEMBER"/>
    <property type="match status" value="1"/>
</dbReference>
<dbReference type="GO" id="GO:0004842">
    <property type="term" value="F:ubiquitin-protein transferase activity"/>
    <property type="evidence" value="ECO:0007669"/>
    <property type="project" value="TreeGrafter"/>
</dbReference>
<evidence type="ECO:0000256" key="11">
    <source>
        <dbReference type="SAM" id="Phobius"/>
    </source>
</evidence>
<dbReference type="AlphaFoldDB" id="A0A5K3EWY0"/>
<dbReference type="Gene3D" id="3.30.40.10">
    <property type="entry name" value="Zinc/RING finger domain, C3HC4 (zinc finger)"/>
    <property type="match status" value="1"/>
</dbReference>
<keyword evidence="7" id="KW-0862">Zinc</keyword>
<evidence type="ECO:0000313" key="14">
    <source>
        <dbReference type="WBParaSite" id="MCU_003771-RA"/>
    </source>
</evidence>
<keyword evidence="8 11" id="KW-1133">Transmembrane helix</keyword>
<dbReference type="PROSITE" id="PS50089">
    <property type="entry name" value="ZF_RING_2"/>
    <property type="match status" value="1"/>
</dbReference>
<keyword evidence="3 11" id="KW-0812">Transmembrane</keyword>
<dbReference type="SUPFAM" id="SSF57850">
    <property type="entry name" value="RING/U-box"/>
    <property type="match status" value="1"/>
</dbReference>
<dbReference type="GO" id="GO:0008270">
    <property type="term" value="F:zinc ion binding"/>
    <property type="evidence" value="ECO:0007669"/>
    <property type="project" value="UniProtKB-KW"/>
</dbReference>
<sequence length="418" mass="46570">MSTGDRLVSPVTNSSTRFAKAPTAPCLSLKSDSLSPSHETEEANECKSTLYPNASATDNDGTAFDAVVIGDPRLNLDQSVTGGGCGQVTTHNTPIGSIRSDRHIPFPVSTAPLASTPALDTSHSEIMTDFPVDTPVISTQEIAALERIDKEAIQPSVVVFRCRICYEEESDPEPLMSPCRCRGTVGLLHKTCLERWLQVSQTLKCELCGYSYILRPKTPLPTPNTSKGSPTTVIGQTDFLRDWFRSRSARRNLATDCVFCVLLTLLTGIGMYFCITAMSHFTQANSFTWQVPTLIFLEISLMLILLVWIILAGRHHLMAYMSHRRREEDRIRESFSRRSLERRWRFSVHPGSTESSFSHQTLTPTSLWCCEGNGMTQLDQHCSPQPDIVVPTSSLYPLAETEENNDAETQPQYRFNVV</sequence>
<dbReference type="PROSITE" id="PS51292">
    <property type="entry name" value="ZF_RING_CH"/>
    <property type="match status" value="1"/>
</dbReference>
<evidence type="ECO:0000259" key="12">
    <source>
        <dbReference type="PROSITE" id="PS50089"/>
    </source>
</evidence>
<dbReference type="SMART" id="SM00744">
    <property type="entry name" value="RINGv"/>
    <property type="match status" value="1"/>
</dbReference>
<organism evidence="14">
    <name type="scientific">Mesocestoides corti</name>
    <name type="common">Flatworm</name>
    <dbReference type="NCBI Taxonomy" id="53468"/>
    <lineage>
        <taxon>Eukaryota</taxon>
        <taxon>Metazoa</taxon>
        <taxon>Spiralia</taxon>
        <taxon>Lophotrochozoa</taxon>
        <taxon>Platyhelminthes</taxon>
        <taxon>Cestoda</taxon>
        <taxon>Eucestoda</taxon>
        <taxon>Cyclophyllidea</taxon>
        <taxon>Mesocestoididae</taxon>
        <taxon>Mesocestoides</taxon>
    </lineage>
</organism>
<keyword evidence="9 11" id="KW-0472">Membrane</keyword>
<evidence type="ECO:0000256" key="1">
    <source>
        <dbReference type="ARBA" id="ARBA00004141"/>
    </source>
</evidence>
<feature type="domain" description="RING-CH-type" evidence="13">
    <location>
        <begin position="154"/>
        <end position="215"/>
    </location>
</feature>
<dbReference type="InterPro" id="IPR001841">
    <property type="entry name" value="Znf_RING"/>
</dbReference>
<evidence type="ECO:0000256" key="8">
    <source>
        <dbReference type="ARBA" id="ARBA00022989"/>
    </source>
</evidence>
<protein>
    <submittedName>
        <fullName evidence="14">RING-CH-type domain-containing protein</fullName>
    </submittedName>
</protein>
<feature type="transmembrane region" description="Helical" evidence="11">
    <location>
        <begin position="253"/>
        <end position="273"/>
    </location>
</feature>
<proteinExistence type="predicted"/>
<keyword evidence="6" id="KW-0833">Ubl conjugation pathway</keyword>
<accession>A0A5K3EWY0</accession>
<feature type="domain" description="RING-type" evidence="12">
    <location>
        <begin position="162"/>
        <end position="208"/>
    </location>
</feature>
<dbReference type="WBParaSite" id="MCU_003771-RA">
    <property type="protein sequence ID" value="MCU_003771-RA"/>
    <property type="gene ID" value="MCU_003771"/>
</dbReference>
<evidence type="ECO:0000256" key="5">
    <source>
        <dbReference type="ARBA" id="ARBA00022771"/>
    </source>
</evidence>
<name>A0A5K3EWY0_MESCO</name>
<dbReference type="PANTHER" id="PTHR46065:SF3">
    <property type="entry name" value="FI20425P1"/>
    <property type="match status" value="1"/>
</dbReference>
<evidence type="ECO:0000256" key="7">
    <source>
        <dbReference type="ARBA" id="ARBA00022833"/>
    </source>
</evidence>
<evidence type="ECO:0000259" key="13">
    <source>
        <dbReference type="PROSITE" id="PS51292"/>
    </source>
</evidence>